<accession>A0A2H3B3D7</accession>
<evidence type="ECO:0000313" key="1">
    <source>
        <dbReference type="EMBL" id="PBK65381.1"/>
    </source>
</evidence>
<dbReference type="EMBL" id="KZ293446">
    <property type="protein sequence ID" value="PBK65381.1"/>
    <property type="molecule type" value="Genomic_DNA"/>
</dbReference>
<sequence length="195" mass="22584">MTAEMIKKMSRPRDIVLGFLHEITSVDILDDSSERLNGSRVILSDPPCVLHHLAQASLLDDPTSLLKKNFSTSHIERNHEKCKHLMVQIFSRSGLYPQFRRTFKEVLEDHRKERQIDESEELDVNETDYPKNSGSDARSAGIWFLTLTLRTLASMAKVNTAALTITYQTSMKSRWHGNSRHRDILLQIVYLKWYL</sequence>
<proteinExistence type="predicted"/>
<organism evidence="1 2">
    <name type="scientific">Armillaria solidipes</name>
    <dbReference type="NCBI Taxonomy" id="1076256"/>
    <lineage>
        <taxon>Eukaryota</taxon>
        <taxon>Fungi</taxon>
        <taxon>Dikarya</taxon>
        <taxon>Basidiomycota</taxon>
        <taxon>Agaricomycotina</taxon>
        <taxon>Agaricomycetes</taxon>
        <taxon>Agaricomycetidae</taxon>
        <taxon>Agaricales</taxon>
        <taxon>Marasmiineae</taxon>
        <taxon>Physalacriaceae</taxon>
        <taxon>Armillaria</taxon>
    </lineage>
</organism>
<evidence type="ECO:0000313" key="2">
    <source>
        <dbReference type="Proteomes" id="UP000218334"/>
    </source>
</evidence>
<dbReference type="Proteomes" id="UP000218334">
    <property type="component" value="Unassembled WGS sequence"/>
</dbReference>
<gene>
    <name evidence="1" type="ORF">ARMSODRAFT_978478</name>
</gene>
<dbReference type="AlphaFoldDB" id="A0A2H3B3D7"/>
<reference evidence="2" key="1">
    <citation type="journal article" date="2017" name="Nat. Ecol. Evol.">
        <title>Genome expansion and lineage-specific genetic innovations in the forest pathogenic fungi Armillaria.</title>
        <authorList>
            <person name="Sipos G."/>
            <person name="Prasanna A.N."/>
            <person name="Walter M.C."/>
            <person name="O'Connor E."/>
            <person name="Balint B."/>
            <person name="Krizsan K."/>
            <person name="Kiss B."/>
            <person name="Hess J."/>
            <person name="Varga T."/>
            <person name="Slot J."/>
            <person name="Riley R."/>
            <person name="Boka B."/>
            <person name="Rigling D."/>
            <person name="Barry K."/>
            <person name="Lee J."/>
            <person name="Mihaltcheva S."/>
            <person name="LaButti K."/>
            <person name="Lipzen A."/>
            <person name="Waldron R."/>
            <person name="Moloney N.M."/>
            <person name="Sperisen C."/>
            <person name="Kredics L."/>
            <person name="Vagvoelgyi C."/>
            <person name="Patrignani A."/>
            <person name="Fitzpatrick D."/>
            <person name="Nagy I."/>
            <person name="Doyle S."/>
            <person name="Anderson J.B."/>
            <person name="Grigoriev I.V."/>
            <person name="Gueldener U."/>
            <person name="Muensterkoetter M."/>
            <person name="Nagy L.G."/>
        </authorList>
    </citation>
    <scope>NUCLEOTIDE SEQUENCE [LARGE SCALE GENOMIC DNA]</scope>
    <source>
        <strain evidence="2">28-4</strain>
    </source>
</reference>
<keyword evidence="2" id="KW-1185">Reference proteome</keyword>
<name>A0A2H3B3D7_9AGAR</name>
<protein>
    <submittedName>
        <fullName evidence="1">Uncharacterized protein</fullName>
    </submittedName>
</protein>